<evidence type="ECO:0000256" key="1">
    <source>
        <dbReference type="SAM" id="MobiDB-lite"/>
    </source>
</evidence>
<sequence>MPSRKVKPAKSAAVHAFEWESEFGEGQQGNEEIQKLWLCEYTGMLSGVTLRGIRQSGFGGAPNIRDPIGTSVSESVCLPNLPHYPLLGLGNSHYGSSTQDTKFWLLAQKISFGIIHQPKRTATGEELKKKQTENSSISGSMNSVLACQLLVGLSKFSKPSISQTPKRPPKPPGGLKVGPPSSFSAGVLALLALVRAWLGIANKRQEPPAGSFCGKMFLPAALPQQPKPEHTDSSAAHRHTLKPPTHALTADFNTKSSLASAWTDHPTNCC</sequence>
<dbReference type="HOGENOM" id="CLU_1030432_0_0_1"/>
<feature type="region of interest" description="Disordered" evidence="1">
    <location>
        <begin position="158"/>
        <end position="178"/>
    </location>
</feature>
<protein>
    <submittedName>
        <fullName evidence="2">Uncharacterized protein</fullName>
    </submittedName>
</protein>
<evidence type="ECO:0000313" key="2">
    <source>
        <dbReference type="EMBL" id="EGC43638.1"/>
    </source>
</evidence>
<accession>F0UA76</accession>
<dbReference type="Proteomes" id="UP000008142">
    <property type="component" value="Unassembled WGS sequence"/>
</dbReference>
<dbReference type="EMBL" id="DS990637">
    <property type="protein sequence ID" value="EGC43638.1"/>
    <property type="molecule type" value="Genomic_DNA"/>
</dbReference>
<proteinExistence type="predicted"/>
<reference evidence="3" key="1">
    <citation type="submission" date="2008-07" db="EMBL/GenBank/DDBJ databases">
        <title>Annotation of Ajellomyces capsulatus strain H88.</title>
        <authorList>
            <person name="Champion M."/>
            <person name="Cuomo C."/>
            <person name="Ma L.-J."/>
            <person name="Henn M.R."/>
            <person name="Sil A."/>
            <person name="Goldman B."/>
            <person name="Young S.K."/>
            <person name="Kodira C.D."/>
            <person name="Zeng Q."/>
            <person name="Koehrsen M."/>
            <person name="Alvarado L."/>
            <person name="Berlin A."/>
            <person name="Borenstein D."/>
            <person name="Chen Z."/>
            <person name="Engels R."/>
            <person name="Freedman E."/>
            <person name="Gellesch M."/>
            <person name="Goldberg J."/>
            <person name="Griggs A."/>
            <person name="Gujja S."/>
            <person name="Heiman D."/>
            <person name="Hepburn T."/>
            <person name="Howarth C."/>
            <person name="Jen D."/>
            <person name="Larson L."/>
            <person name="Lewis B."/>
            <person name="Mehta T."/>
            <person name="Park D."/>
            <person name="Pearson M."/>
            <person name="Roberts A."/>
            <person name="Saif S."/>
            <person name="Shea T."/>
            <person name="Shenoy N."/>
            <person name="Sisk P."/>
            <person name="Stolte C."/>
            <person name="Sykes S."/>
            <person name="Walk T."/>
            <person name="White J."/>
            <person name="Yandava C."/>
            <person name="Klein B."/>
            <person name="McEwen J.G."/>
            <person name="Puccia R."/>
            <person name="Goldman G.H."/>
            <person name="Felipe M.S."/>
            <person name="Nino-Vega G."/>
            <person name="San-Blas G."/>
            <person name="Taylor J."/>
            <person name="Mendoza L."/>
            <person name="Galagan J."/>
            <person name="Nusbaum C."/>
            <person name="Birren B."/>
        </authorList>
    </citation>
    <scope>NUCLEOTIDE SEQUENCE [LARGE SCALE GENOMIC DNA]</scope>
    <source>
        <strain evidence="3">H88</strain>
    </source>
</reference>
<organism evidence="3">
    <name type="scientific">Ajellomyces capsulatus (strain H88)</name>
    <name type="common">Darling's disease fungus</name>
    <name type="synonym">Histoplasma capsulatum</name>
    <dbReference type="NCBI Taxonomy" id="544711"/>
    <lineage>
        <taxon>Eukaryota</taxon>
        <taxon>Fungi</taxon>
        <taxon>Dikarya</taxon>
        <taxon>Ascomycota</taxon>
        <taxon>Pezizomycotina</taxon>
        <taxon>Eurotiomycetes</taxon>
        <taxon>Eurotiomycetidae</taxon>
        <taxon>Onygenales</taxon>
        <taxon>Ajellomycetaceae</taxon>
        <taxon>Histoplasma</taxon>
    </lineage>
</organism>
<evidence type="ECO:0000313" key="3">
    <source>
        <dbReference type="Proteomes" id="UP000008142"/>
    </source>
</evidence>
<name>F0UA76_AJEC8</name>
<dbReference type="AlphaFoldDB" id="F0UA76"/>
<gene>
    <name evidence="2" type="ORF">HCEG_02853</name>
</gene>